<evidence type="ECO:0000256" key="12">
    <source>
        <dbReference type="ARBA" id="ARBA00023209"/>
    </source>
</evidence>
<evidence type="ECO:0000256" key="17">
    <source>
        <dbReference type="SAM" id="Phobius"/>
    </source>
</evidence>
<organism evidence="18 19">
    <name type="scientific">Pontiella agarivorans</name>
    <dbReference type="NCBI Taxonomy" id="3038953"/>
    <lineage>
        <taxon>Bacteria</taxon>
        <taxon>Pseudomonadati</taxon>
        <taxon>Kiritimatiellota</taxon>
        <taxon>Kiritimatiellia</taxon>
        <taxon>Kiritimatiellales</taxon>
        <taxon>Pontiellaceae</taxon>
        <taxon>Pontiella</taxon>
    </lineage>
</organism>
<evidence type="ECO:0000256" key="15">
    <source>
        <dbReference type="NCBIfam" id="TIGR00560"/>
    </source>
</evidence>
<evidence type="ECO:0000313" key="18">
    <source>
        <dbReference type="EMBL" id="MDZ8119651.1"/>
    </source>
</evidence>
<keyword evidence="6" id="KW-0444">Lipid biosynthesis</keyword>
<feature type="transmembrane region" description="Helical" evidence="17">
    <location>
        <begin position="126"/>
        <end position="142"/>
    </location>
</feature>
<evidence type="ECO:0000256" key="9">
    <source>
        <dbReference type="ARBA" id="ARBA00022989"/>
    </source>
</evidence>
<keyword evidence="9 17" id="KW-1133">Transmembrane helix</keyword>
<keyword evidence="19" id="KW-1185">Reference proteome</keyword>
<dbReference type="InterPro" id="IPR043130">
    <property type="entry name" value="CDP-OH_PTrfase_TM_dom"/>
</dbReference>
<evidence type="ECO:0000256" key="10">
    <source>
        <dbReference type="ARBA" id="ARBA00023098"/>
    </source>
</evidence>
<dbReference type="RefSeq" id="WP_322609436.1">
    <property type="nucleotide sequence ID" value="NZ_JARVCO010000012.1"/>
</dbReference>
<feature type="transmembrane region" description="Helical" evidence="17">
    <location>
        <begin position="154"/>
        <end position="175"/>
    </location>
</feature>
<dbReference type="PANTHER" id="PTHR14269">
    <property type="entry name" value="CDP-DIACYLGLYCEROL--GLYCEROL-3-PHOSPHATE 3-PHOSPHATIDYLTRANSFERASE-RELATED"/>
    <property type="match status" value="1"/>
</dbReference>
<dbReference type="InterPro" id="IPR048254">
    <property type="entry name" value="CDP_ALCOHOL_P_TRANSF_CS"/>
</dbReference>
<dbReference type="Proteomes" id="UP001290861">
    <property type="component" value="Unassembled WGS sequence"/>
</dbReference>
<evidence type="ECO:0000256" key="13">
    <source>
        <dbReference type="ARBA" id="ARBA00023264"/>
    </source>
</evidence>
<dbReference type="NCBIfam" id="TIGR00560">
    <property type="entry name" value="pgsA"/>
    <property type="match status" value="1"/>
</dbReference>
<feature type="transmembrane region" description="Helical" evidence="17">
    <location>
        <begin position="70"/>
        <end position="97"/>
    </location>
</feature>
<evidence type="ECO:0000256" key="5">
    <source>
        <dbReference type="ARBA" id="ARBA00014944"/>
    </source>
</evidence>
<reference evidence="18 19" key="1">
    <citation type="journal article" date="2024" name="Appl. Environ. Microbiol.">
        <title>Pontiella agarivorans sp. nov., a novel marine anaerobic bacterium capable of degrading macroalgal polysaccharides and fixing nitrogen.</title>
        <authorList>
            <person name="Liu N."/>
            <person name="Kivenson V."/>
            <person name="Peng X."/>
            <person name="Cui Z."/>
            <person name="Lankiewicz T.S."/>
            <person name="Gosselin K.M."/>
            <person name="English C.J."/>
            <person name="Blair E.M."/>
            <person name="O'Malley M.A."/>
            <person name="Valentine D.L."/>
        </authorList>
    </citation>
    <scope>NUCLEOTIDE SEQUENCE [LARGE SCALE GENOMIC DNA]</scope>
    <source>
        <strain evidence="18 19">NLcol2</strain>
    </source>
</reference>
<evidence type="ECO:0000256" key="16">
    <source>
        <dbReference type="RuleBase" id="RU003750"/>
    </source>
</evidence>
<comment type="pathway">
    <text evidence="2">Phospholipid metabolism; phosphatidylglycerol biosynthesis; phosphatidylglycerol from CDP-diacylglycerol: step 1/2.</text>
</comment>
<evidence type="ECO:0000256" key="6">
    <source>
        <dbReference type="ARBA" id="ARBA00022516"/>
    </source>
</evidence>
<dbReference type="GO" id="GO:0008444">
    <property type="term" value="F:CDP-diacylglycerol-glycerol-3-phosphate 3-phosphatidyltransferase activity"/>
    <property type="evidence" value="ECO:0007669"/>
    <property type="project" value="UniProtKB-EC"/>
</dbReference>
<keyword evidence="12" id="KW-0594">Phospholipid biosynthesis</keyword>
<dbReference type="PIRSF" id="PIRSF000847">
    <property type="entry name" value="Phos_ph_gly_syn"/>
    <property type="match status" value="1"/>
</dbReference>
<dbReference type="PANTHER" id="PTHR14269:SF62">
    <property type="entry name" value="CDP-DIACYLGLYCEROL--GLYCEROL-3-PHOSPHATE 3-PHOSPHATIDYLTRANSFERASE 1, CHLOROPLASTIC"/>
    <property type="match status" value="1"/>
</dbReference>
<dbReference type="Pfam" id="PF01066">
    <property type="entry name" value="CDP-OH_P_transf"/>
    <property type="match status" value="1"/>
</dbReference>
<comment type="caution">
    <text evidence="18">The sequence shown here is derived from an EMBL/GenBank/DDBJ whole genome shotgun (WGS) entry which is preliminary data.</text>
</comment>
<dbReference type="PROSITE" id="PS00379">
    <property type="entry name" value="CDP_ALCOHOL_P_TRANSF"/>
    <property type="match status" value="1"/>
</dbReference>
<dbReference type="EMBL" id="JARVCO010000012">
    <property type="protein sequence ID" value="MDZ8119651.1"/>
    <property type="molecule type" value="Genomic_DNA"/>
</dbReference>
<proteinExistence type="inferred from homology"/>
<comment type="catalytic activity">
    <reaction evidence="14">
        <text>a CDP-1,2-diacyl-sn-glycerol + sn-glycerol 3-phosphate = a 1,2-diacyl-sn-glycero-3-phospho-(1'-sn-glycero-3'-phosphate) + CMP + H(+)</text>
        <dbReference type="Rhea" id="RHEA:12593"/>
        <dbReference type="ChEBI" id="CHEBI:15378"/>
        <dbReference type="ChEBI" id="CHEBI:57597"/>
        <dbReference type="ChEBI" id="CHEBI:58332"/>
        <dbReference type="ChEBI" id="CHEBI:60110"/>
        <dbReference type="ChEBI" id="CHEBI:60377"/>
        <dbReference type="EC" id="2.7.8.5"/>
    </reaction>
</comment>
<protein>
    <recommendedName>
        <fullName evidence="5 15">CDP-diacylglycerol--glycerol-3-phosphate 3-phosphatidyltransferase</fullName>
        <ecNumber evidence="4 15">2.7.8.5</ecNumber>
    </recommendedName>
</protein>
<comment type="similarity">
    <text evidence="3 16">Belongs to the CDP-alcohol phosphatidyltransferase class-I family.</text>
</comment>
<evidence type="ECO:0000256" key="1">
    <source>
        <dbReference type="ARBA" id="ARBA00004141"/>
    </source>
</evidence>
<evidence type="ECO:0000256" key="2">
    <source>
        <dbReference type="ARBA" id="ARBA00005042"/>
    </source>
</evidence>
<evidence type="ECO:0000256" key="3">
    <source>
        <dbReference type="ARBA" id="ARBA00010441"/>
    </source>
</evidence>
<dbReference type="Gene3D" id="1.20.120.1760">
    <property type="match status" value="1"/>
</dbReference>
<evidence type="ECO:0000256" key="8">
    <source>
        <dbReference type="ARBA" id="ARBA00022692"/>
    </source>
</evidence>
<accession>A0ABU5N0A1</accession>
<gene>
    <name evidence="18" type="primary">pgsA</name>
    <name evidence="18" type="ORF">P9H32_13565</name>
</gene>
<name>A0ABU5N0A1_9BACT</name>
<keyword evidence="8 17" id="KW-0812">Transmembrane</keyword>
<dbReference type="InterPro" id="IPR004570">
    <property type="entry name" value="Phosphatidylglycerol_P_synth"/>
</dbReference>
<evidence type="ECO:0000256" key="4">
    <source>
        <dbReference type="ARBA" id="ARBA00013170"/>
    </source>
</evidence>
<keyword evidence="13" id="KW-1208">Phospholipid metabolism</keyword>
<sequence length="188" mass="21109">MKSLPNHLTVSRFWMTAVMMVCMTLDFPYARIAALVIFILASVTDALDGYLARNFFGVTSFGKLMDPLADKVLVCAAFIGFVELDCIAAWMVVLIIAREFMVTGLRLLMIEKGIVMPAGPWGKIKTTVQMVAISLYFFGLIWESEFLPMPGTAYAEWLGMGAALITAWSGVVYFWQQRHTIWEKEEEG</sequence>
<keyword evidence="7 16" id="KW-0808">Transferase</keyword>
<comment type="subcellular location">
    <subcellularLocation>
        <location evidence="1">Membrane</location>
        <topology evidence="1">Multi-pass membrane protein</topology>
    </subcellularLocation>
</comment>
<keyword evidence="10" id="KW-0443">Lipid metabolism</keyword>
<evidence type="ECO:0000313" key="19">
    <source>
        <dbReference type="Proteomes" id="UP001290861"/>
    </source>
</evidence>
<dbReference type="InterPro" id="IPR050324">
    <property type="entry name" value="CDP-alcohol_PTase-I"/>
</dbReference>
<dbReference type="EC" id="2.7.8.5" evidence="4 15"/>
<evidence type="ECO:0000256" key="14">
    <source>
        <dbReference type="ARBA" id="ARBA00048586"/>
    </source>
</evidence>
<evidence type="ECO:0000256" key="11">
    <source>
        <dbReference type="ARBA" id="ARBA00023136"/>
    </source>
</evidence>
<keyword evidence="11 17" id="KW-0472">Membrane</keyword>
<evidence type="ECO:0000256" key="7">
    <source>
        <dbReference type="ARBA" id="ARBA00022679"/>
    </source>
</evidence>
<dbReference type="InterPro" id="IPR000462">
    <property type="entry name" value="CDP-OH_P_trans"/>
</dbReference>